<evidence type="ECO:0000256" key="2">
    <source>
        <dbReference type="ARBA" id="ARBA00008000"/>
    </source>
</evidence>
<dbReference type="Pfam" id="PF02913">
    <property type="entry name" value="FAD-oxidase_C"/>
    <property type="match status" value="1"/>
</dbReference>
<evidence type="ECO:0000256" key="4">
    <source>
        <dbReference type="ARBA" id="ARBA00022827"/>
    </source>
</evidence>
<protein>
    <recommendedName>
        <fullName evidence="7">D-lactate dehydrogenase (cytochrome)</fullName>
        <ecNumber evidence="7">1.1.2.4</ecNumber>
    </recommendedName>
</protein>
<evidence type="ECO:0000256" key="5">
    <source>
        <dbReference type="ARBA" id="ARBA00022946"/>
    </source>
</evidence>
<keyword evidence="10" id="KW-1185">Reference proteome</keyword>
<evidence type="ECO:0000313" key="9">
    <source>
        <dbReference type="EMBL" id="MFC6893291.1"/>
    </source>
</evidence>
<dbReference type="InterPro" id="IPR016169">
    <property type="entry name" value="FAD-bd_PCMH_sub2"/>
</dbReference>
<dbReference type="SUPFAM" id="SSF55103">
    <property type="entry name" value="FAD-linked oxidases, C-terminal domain"/>
    <property type="match status" value="1"/>
</dbReference>
<dbReference type="GO" id="GO:0004458">
    <property type="term" value="F:D-lactate dehydrogenase (cytochrome) activity"/>
    <property type="evidence" value="ECO:0007669"/>
    <property type="project" value="UniProtKB-EC"/>
</dbReference>
<dbReference type="Gene3D" id="1.10.45.10">
    <property type="entry name" value="Vanillyl-alcohol Oxidase, Chain A, domain 4"/>
    <property type="match status" value="1"/>
</dbReference>
<feature type="domain" description="FAD-binding PCMH-type" evidence="8">
    <location>
        <begin position="38"/>
        <end position="216"/>
    </location>
</feature>
<reference evidence="9 10" key="1">
    <citation type="journal article" date="2019" name="Int. J. Syst. Evol. Microbiol.">
        <title>The Global Catalogue of Microorganisms (GCM) 10K type strain sequencing project: providing services to taxonomists for standard genome sequencing and annotation.</title>
        <authorList>
            <consortium name="The Broad Institute Genomics Platform"/>
            <consortium name="The Broad Institute Genome Sequencing Center for Infectious Disease"/>
            <person name="Wu L."/>
            <person name="Ma J."/>
        </authorList>
    </citation>
    <scope>NUCLEOTIDE SEQUENCE [LARGE SCALE GENOMIC DNA]</scope>
    <source>
        <strain evidence="9 10">SKJ47</strain>
    </source>
</reference>
<evidence type="ECO:0000259" key="8">
    <source>
        <dbReference type="PROSITE" id="PS51387"/>
    </source>
</evidence>
<dbReference type="Gene3D" id="3.30.465.10">
    <property type="match status" value="1"/>
</dbReference>
<comment type="similarity">
    <text evidence="2">Belongs to the FAD-binding oxidoreductase/transferase type 4 family.</text>
</comment>
<dbReference type="PROSITE" id="PS51387">
    <property type="entry name" value="FAD_PCMH"/>
    <property type="match status" value="1"/>
</dbReference>
<dbReference type="PANTHER" id="PTHR11748">
    <property type="entry name" value="D-LACTATE DEHYDROGENASE"/>
    <property type="match status" value="1"/>
</dbReference>
<dbReference type="SUPFAM" id="SSF56176">
    <property type="entry name" value="FAD-binding/transporter-associated domain-like"/>
    <property type="match status" value="1"/>
</dbReference>
<evidence type="ECO:0000256" key="6">
    <source>
        <dbReference type="ARBA" id="ARBA00023002"/>
    </source>
</evidence>
<dbReference type="Gene3D" id="3.30.70.2740">
    <property type="match status" value="1"/>
</dbReference>
<accession>A0ABD5V2A5</accession>
<keyword evidence="5" id="KW-0809">Transit peptide</keyword>
<evidence type="ECO:0000256" key="3">
    <source>
        <dbReference type="ARBA" id="ARBA00022630"/>
    </source>
</evidence>
<keyword evidence="4" id="KW-0274">FAD</keyword>
<dbReference type="FunFam" id="1.10.45.10:FF:000001">
    <property type="entry name" value="D-lactate dehydrogenase mitochondrial"/>
    <property type="match status" value="1"/>
</dbReference>
<comment type="cofactor">
    <cofactor evidence="1">
        <name>FAD</name>
        <dbReference type="ChEBI" id="CHEBI:57692"/>
    </cofactor>
</comment>
<keyword evidence="6" id="KW-0560">Oxidoreductase</keyword>
<organism evidence="9 10">
    <name type="scientific">Halopenitus salinus</name>
    <dbReference type="NCBI Taxonomy" id="1198295"/>
    <lineage>
        <taxon>Archaea</taxon>
        <taxon>Methanobacteriati</taxon>
        <taxon>Methanobacteriota</taxon>
        <taxon>Stenosarchaea group</taxon>
        <taxon>Halobacteria</taxon>
        <taxon>Halobacteriales</taxon>
        <taxon>Haloferacaceae</taxon>
        <taxon>Halopenitus</taxon>
    </lineage>
</organism>
<dbReference type="FunFam" id="3.30.70.2740:FF:000001">
    <property type="entry name" value="D-lactate dehydrogenase mitochondrial"/>
    <property type="match status" value="1"/>
</dbReference>
<keyword evidence="3" id="KW-0285">Flavoprotein</keyword>
<dbReference type="AlphaFoldDB" id="A0ABD5V2A5"/>
<evidence type="ECO:0000256" key="7">
    <source>
        <dbReference type="ARBA" id="ARBA00038897"/>
    </source>
</evidence>
<dbReference type="InterPro" id="IPR016166">
    <property type="entry name" value="FAD-bd_PCMH"/>
</dbReference>
<dbReference type="Pfam" id="PF01565">
    <property type="entry name" value="FAD_binding_4"/>
    <property type="match status" value="1"/>
</dbReference>
<comment type="caution">
    <text evidence="9">The sequence shown here is derived from an EMBL/GenBank/DDBJ whole genome shotgun (WGS) entry which is preliminary data.</text>
</comment>
<dbReference type="PANTHER" id="PTHR11748:SF111">
    <property type="entry name" value="D-LACTATE DEHYDROGENASE, MITOCHONDRIAL-RELATED"/>
    <property type="match status" value="1"/>
</dbReference>
<dbReference type="EMBL" id="JBHSXL010000009">
    <property type="protein sequence ID" value="MFC6893291.1"/>
    <property type="molecule type" value="Genomic_DNA"/>
</dbReference>
<sequence length="468" mass="50433">MEKAEYDCGFLEDVVDDGRVSFEASRREQYAGDASPHEPRTPDAVVWPTDSEEVSRILAAANERGVPVTPWSAGSSLEGNPIPVAGGIVLSTYEMESIEVRADDLHAVVGPGVVYDDLNERLARDGLRFPPGISSGDLATIGGMIANNASGFNAVRYGETRDHVRRLEVVLPDGRIVECGGDVVKTSAGYSLKDLFVGSEGTLGVITEATLGVEGIPEHRRAALVTFPTERHASEAVAEVIRFGVRPGAIEYVNEGTVEIIDEYADDLSLTAAPTLIVEVHGNTAGVEEDVEFVRSICEDNGATSWESAAGDEREEIWRARRETYDAVRSHRPGEEPAIVGDVVVPISRYPDIVEAVETESDDLDLFCPAVGHAGDGNLHYAPLADLDDSDAVERARELNRRIVKRAIDMGGTATGEHGVGIGKRKFMEREHGVAVDLMYDIKESLDPNGIMNPGKVLPDDGDVTDET</sequence>
<name>A0ABD5V2A5_9EURY</name>
<dbReference type="RefSeq" id="WP_379744724.1">
    <property type="nucleotide sequence ID" value="NZ_JBHSVN010000001.1"/>
</dbReference>
<dbReference type="InterPro" id="IPR016164">
    <property type="entry name" value="FAD-linked_Oxase-like_C"/>
</dbReference>
<dbReference type="EC" id="1.1.2.4" evidence="7"/>
<evidence type="ECO:0000256" key="1">
    <source>
        <dbReference type="ARBA" id="ARBA00001974"/>
    </source>
</evidence>
<dbReference type="InterPro" id="IPR006094">
    <property type="entry name" value="Oxid_FAD_bind_N"/>
</dbReference>
<proteinExistence type="inferred from homology"/>
<gene>
    <name evidence="9" type="ORF">ACFQE9_11850</name>
</gene>
<dbReference type="Proteomes" id="UP001596296">
    <property type="component" value="Unassembled WGS sequence"/>
</dbReference>
<evidence type="ECO:0000313" key="10">
    <source>
        <dbReference type="Proteomes" id="UP001596296"/>
    </source>
</evidence>
<dbReference type="InterPro" id="IPR036318">
    <property type="entry name" value="FAD-bd_PCMH-like_sf"/>
</dbReference>
<dbReference type="InterPro" id="IPR004113">
    <property type="entry name" value="FAD-bd_oxidored_4_C"/>
</dbReference>
<dbReference type="InterPro" id="IPR016171">
    <property type="entry name" value="Vanillyl_alc_oxidase_C-sub2"/>
</dbReference>